<gene>
    <name evidence="1" type="ORF">PCC6912_27620</name>
</gene>
<evidence type="ECO:0000313" key="1">
    <source>
        <dbReference type="EMBL" id="RUR81893.1"/>
    </source>
</evidence>
<sequence length="59" mass="6417">MKSGITAMNNIHWKRIFSLSLPISILLLAQACHGSGGRLMSTQSTVESSVNYPLNRTAN</sequence>
<keyword evidence="2" id="KW-1185">Reference proteome</keyword>
<dbReference type="PROSITE" id="PS51257">
    <property type="entry name" value="PROKAR_LIPOPROTEIN"/>
    <property type="match status" value="1"/>
</dbReference>
<dbReference type="AlphaFoldDB" id="A0A3S5K224"/>
<dbReference type="Proteomes" id="UP000268857">
    <property type="component" value="Unassembled WGS sequence"/>
</dbReference>
<organism evidence="1 2">
    <name type="scientific">Chlorogloeopsis fritschii PCC 6912</name>
    <dbReference type="NCBI Taxonomy" id="211165"/>
    <lineage>
        <taxon>Bacteria</taxon>
        <taxon>Bacillati</taxon>
        <taxon>Cyanobacteriota</taxon>
        <taxon>Cyanophyceae</taxon>
        <taxon>Nostocales</taxon>
        <taxon>Chlorogloeopsidaceae</taxon>
        <taxon>Chlorogloeopsis</taxon>
    </lineage>
</organism>
<protein>
    <submittedName>
        <fullName evidence="1">Uncharacterized protein</fullName>
    </submittedName>
</protein>
<accession>A0A3S5K224</accession>
<dbReference type="RefSeq" id="WP_127011332.1">
    <property type="nucleotide sequence ID" value="NZ_CP170746.1"/>
</dbReference>
<evidence type="ECO:0000313" key="2">
    <source>
        <dbReference type="Proteomes" id="UP000268857"/>
    </source>
</evidence>
<comment type="caution">
    <text evidence="1">The sequence shown here is derived from an EMBL/GenBank/DDBJ whole genome shotgun (WGS) entry which is preliminary data.</text>
</comment>
<proteinExistence type="predicted"/>
<dbReference type="EMBL" id="RSCJ01000009">
    <property type="protein sequence ID" value="RUR81893.1"/>
    <property type="molecule type" value="Genomic_DNA"/>
</dbReference>
<name>A0A3S5K224_CHLFR</name>
<reference evidence="1 2" key="1">
    <citation type="journal article" date="2019" name="Genome Biol. Evol.">
        <title>Day and night: Metabolic profiles and evolutionary relationships of six axenic non-marine cyanobacteria.</title>
        <authorList>
            <person name="Will S.E."/>
            <person name="Henke P."/>
            <person name="Boedeker C."/>
            <person name="Huang S."/>
            <person name="Brinkmann H."/>
            <person name="Rohde M."/>
            <person name="Jarek M."/>
            <person name="Friedl T."/>
            <person name="Seufert S."/>
            <person name="Schumacher M."/>
            <person name="Overmann J."/>
            <person name="Neumann-Schaal M."/>
            <person name="Petersen J."/>
        </authorList>
    </citation>
    <scope>NUCLEOTIDE SEQUENCE [LARGE SCALE GENOMIC DNA]</scope>
    <source>
        <strain evidence="1 2">PCC 6912</strain>
    </source>
</reference>